<dbReference type="RefSeq" id="WP_076584556.1">
    <property type="nucleotide sequence ID" value="NZ_FTLW01000001.1"/>
</dbReference>
<dbReference type="EMBL" id="FTLW01000001">
    <property type="protein sequence ID" value="SIP87998.1"/>
    <property type="molecule type" value="Genomic_DNA"/>
</dbReference>
<dbReference type="InterPro" id="IPR018724">
    <property type="entry name" value="2OG-Fe_dioxygenase"/>
</dbReference>
<dbReference type="GO" id="GO:0051213">
    <property type="term" value="F:dioxygenase activity"/>
    <property type="evidence" value="ECO:0007669"/>
    <property type="project" value="InterPro"/>
</dbReference>
<evidence type="ECO:0008006" key="3">
    <source>
        <dbReference type="Google" id="ProtNLM"/>
    </source>
</evidence>
<dbReference type="STRING" id="1604334.SAMN05421546_0138"/>
<reference evidence="2" key="1">
    <citation type="submission" date="2017-01" db="EMBL/GenBank/DDBJ databases">
        <authorList>
            <person name="Varghese N."/>
            <person name="Submissions S."/>
        </authorList>
    </citation>
    <scope>NUCLEOTIDE SEQUENCE [LARGE SCALE GENOMIC DNA]</scope>
    <source>
        <strain evidence="2">UM1</strain>
    </source>
</reference>
<evidence type="ECO:0000313" key="2">
    <source>
        <dbReference type="Proteomes" id="UP000241788"/>
    </source>
</evidence>
<proteinExistence type="predicted"/>
<dbReference type="Gene3D" id="2.60.120.620">
    <property type="entry name" value="q2cbj1_9rhob like domain"/>
    <property type="match status" value="1"/>
</dbReference>
<evidence type="ECO:0000313" key="1">
    <source>
        <dbReference type="EMBL" id="SIP87998.1"/>
    </source>
</evidence>
<sequence length="244" mass="27404">MFHPPFSMLENMVADIRTRGYALLAPDDAARLVGCSAAELDALLPSWNDLPADEHLRDGGRYRYRRHASYRLEHGVLEDVPHRAHWQSQDYNALHGGLLRWFEPVSDATRAQPAWGNIIASIGHVCDQVRGPERWSVEAHQFRIDTGDGIGRPTPEGAHRDGVDFVAVFLLARHHIKGGETRVFEFDGPTGLRFTLDAPWSLMLMDDPRVIHESTPIQPEEEGVTGHRDTLVLTYRAGGFQDEA</sequence>
<dbReference type="AlphaFoldDB" id="A0A1N6N7F4"/>
<keyword evidence="2" id="KW-1185">Reference proteome</keyword>
<dbReference type="OrthoDB" id="6681382at2"/>
<protein>
    <recommendedName>
        <fullName evidence="3">2OG-Fe dioxygenase</fullName>
    </recommendedName>
</protein>
<dbReference type="Proteomes" id="UP000241788">
    <property type="component" value="Unassembled WGS sequence"/>
</dbReference>
<name>A0A1N6N7F4_9GAMM</name>
<gene>
    <name evidence="1" type="ORF">SAMN05421546_0138</name>
</gene>
<accession>A0A1N6N7F4</accession>
<organism evidence="1 2">
    <name type="scientific">Solilutibacter tolerans</name>
    <dbReference type="NCBI Taxonomy" id="1604334"/>
    <lineage>
        <taxon>Bacteria</taxon>
        <taxon>Pseudomonadati</taxon>
        <taxon>Pseudomonadota</taxon>
        <taxon>Gammaproteobacteria</taxon>
        <taxon>Lysobacterales</taxon>
        <taxon>Lysobacteraceae</taxon>
        <taxon>Solilutibacter</taxon>
    </lineage>
</organism>
<dbReference type="Pfam" id="PF10014">
    <property type="entry name" value="2OG-Fe_Oxy_2"/>
    <property type="match status" value="1"/>
</dbReference>